<dbReference type="GO" id="GO:0043386">
    <property type="term" value="P:mycotoxin biosynthetic process"/>
    <property type="evidence" value="ECO:0007669"/>
    <property type="project" value="UniProtKB-ARBA"/>
</dbReference>
<proteinExistence type="inferred from homology"/>
<evidence type="ECO:0000256" key="5">
    <source>
        <dbReference type="ARBA" id="ARBA00022723"/>
    </source>
</evidence>
<dbReference type="PANTHER" id="PTHR12001:SF69">
    <property type="entry name" value="ALL TRANS-POLYPRENYL-DIPHOSPHATE SYNTHASE PDSS1"/>
    <property type="match status" value="1"/>
</dbReference>
<keyword evidence="7" id="KW-0414">Isoprene biosynthesis</keyword>
<keyword evidence="6" id="KW-0460">Magnesium</keyword>
<dbReference type="GO" id="GO:0046872">
    <property type="term" value="F:metal ion binding"/>
    <property type="evidence" value="ECO:0007669"/>
    <property type="project" value="UniProtKB-KW"/>
</dbReference>
<name>A0A9W9U022_9EURO</name>
<keyword evidence="4 8" id="KW-0808">Transferase</keyword>
<dbReference type="AlphaFoldDB" id="A0A9W9U022"/>
<dbReference type="CDD" id="cd00685">
    <property type="entry name" value="Trans_IPPS_HT"/>
    <property type="match status" value="1"/>
</dbReference>
<dbReference type="GO" id="GO:0046165">
    <property type="term" value="P:alcohol biosynthetic process"/>
    <property type="evidence" value="ECO:0007669"/>
    <property type="project" value="UniProtKB-ARBA"/>
</dbReference>
<dbReference type="PANTHER" id="PTHR12001">
    <property type="entry name" value="GERANYLGERANYL PYROPHOSPHATE SYNTHASE"/>
    <property type="match status" value="1"/>
</dbReference>
<evidence type="ECO:0000313" key="11">
    <source>
        <dbReference type="Proteomes" id="UP001147746"/>
    </source>
</evidence>
<keyword evidence="5" id="KW-0479">Metal-binding</keyword>
<dbReference type="Proteomes" id="UP001147746">
    <property type="component" value="Unassembled WGS sequence"/>
</dbReference>
<evidence type="ECO:0000256" key="2">
    <source>
        <dbReference type="ARBA" id="ARBA00005179"/>
    </source>
</evidence>
<keyword evidence="11" id="KW-1185">Reference proteome</keyword>
<dbReference type="Gene3D" id="1.10.600.10">
    <property type="entry name" value="Farnesyl Diphosphate Synthase"/>
    <property type="match status" value="1"/>
</dbReference>
<dbReference type="Pfam" id="PF00348">
    <property type="entry name" value="polyprenyl_synt"/>
    <property type="match status" value="1"/>
</dbReference>
<comment type="pathway">
    <text evidence="2">Secondary metabolite biosynthesis.</text>
</comment>
<dbReference type="GO" id="GO:0006744">
    <property type="term" value="P:ubiquinone biosynthetic process"/>
    <property type="evidence" value="ECO:0007669"/>
    <property type="project" value="TreeGrafter"/>
</dbReference>
<dbReference type="SUPFAM" id="SSF48576">
    <property type="entry name" value="Terpenoid synthases"/>
    <property type="match status" value="1"/>
</dbReference>
<evidence type="ECO:0000256" key="4">
    <source>
        <dbReference type="ARBA" id="ARBA00022679"/>
    </source>
</evidence>
<dbReference type="GO" id="GO:0004659">
    <property type="term" value="F:prenyltransferase activity"/>
    <property type="evidence" value="ECO:0007669"/>
    <property type="project" value="InterPro"/>
</dbReference>
<dbReference type="InterPro" id="IPR033749">
    <property type="entry name" value="Polyprenyl_synt_CS"/>
</dbReference>
<evidence type="ECO:0000313" key="10">
    <source>
        <dbReference type="EMBL" id="KAJ5299404.1"/>
    </source>
</evidence>
<evidence type="ECO:0000256" key="8">
    <source>
        <dbReference type="RuleBase" id="RU004466"/>
    </source>
</evidence>
<protein>
    <submittedName>
        <fullName evidence="10">Terpenoid synthase</fullName>
    </submittedName>
</protein>
<evidence type="ECO:0000256" key="7">
    <source>
        <dbReference type="ARBA" id="ARBA00023229"/>
    </source>
</evidence>
<evidence type="ECO:0000256" key="9">
    <source>
        <dbReference type="SAM" id="MobiDB-lite"/>
    </source>
</evidence>
<dbReference type="PROSITE" id="PS00444">
    <property type="entry name" value="POLYPRENYL_SYNTHASE_2"/>
    <property type="match status" value="1"/>
</dbReference>
<accession>A0A9W9U022</accession>
<comment type="cofactor">
    <cofactor evidence="1">
        <name>Mg(2+)</name>
        <dbReference type="ChEBI" id="CHEBI:18420"/>
    </cofactor>
</comment>
<reference evidence="10" key="2">
    <citation type="journal article" date="2023" name="IMA Fungus">
        <title>Comparative genomic study of the Penicillium genus elucidates a diverse pangenome and 15 lateral gene transfer events.</title>
        <authorList>
            <person name="Petersen C."/>
            <person name="Sorensen T."/>
            <person name="Nielsen M.R."/>
            <person name="Sondergaard T.E."/>
            <person name="Sorensen J.L."/>
            <person name="Fitzpatrick D.A."/>
            <person name="Frisvad J.C."/>
            <person name="Nielsen K.L."/>
        </authorList>
    </citation>
    <scope>NUCLEOTIDE SEQUENCE</scope>
    <source>
        <strain evidence="10">IBT 21472</strain>
    </source>
</reference>
<reference evidence="10" key="1">
    <citation type="submission" date="2022-12" db="EMBL/GenBank/DDBJ databases">
        <authorList>
            <person name="Petersen C."/>
        </authorList>
    </citation>
    <scope>NUCLEOTIDE SEQUENCE</scope>
    <source>
        <strain evidence="10">IBT 21472</strain>
    </source>
</reference>
<comment type="caution">
    <text evidence="10">The sequence shown here is derived from an EMBL/GenBank/DDBJ whole genome shotgun (WGS) entry which is preliminary data.</text>
</comment>
<organism evidence="10 11">
    <name type="scientific">Penicillium atrosanguineum</name>
    <dbReference type="NCBI Taxonomy" id="1132637"/>
    <lineage>
        <taxon>Eukaryota</taxon>
        <taxon>Fungi</taxon>
        <taxon>Dikarya</taxon>
        <taxon>Ascomycota</taxon>
        <taxon>Pezizomycotina</taxon>
        <taxon>Eurotiomycetes</taxon>
        <taxon>Eurotiomycetidae</taxon>
        <taxon>Eurotiales</taxon>
        <taxon>Aspergillaceae</taxon>
        <taxon>Penicillium</taxon>
    </lineage>
</organism>
<dbReference type="InterPro" id="IPR008949">
    <property type="entry name" value="Isoprenoid_synthase_dom_sf"/>
</dbReference>
<comment type="similarity">
    <text evidence="3 8">Belongs to the FPP/GGPP synthase family.</text>
</comment>
<sequence>MRARTLSATGLAITRSSTSVCTQCLRDDLLLSHLSIQSRKYHPTRRRDASPFGAAVSAAQAIFKGLPKAPPGVSVDPLRIVGKELKFLSKNIRQLLGSGHPALDKVAKYYTRSEGKHMRPLLVLLMSQATALDPRKQHNPASPSPVDNPFSAPSILDDSNPDVNPLVSRSAESKYDFLGDDNILPSQRRLAEITELIHTASLLHDDVIDNAITRRASSSANTAFGNKMAVLAGDFLLGRASVALARLRDPEVTELMATVIANLVEGEFMQLKNTAQDESKPQYTDETLDYYLQKTYLKTASLISKSCRSAAVLGRSAPEVIEASYAYGRNLGLAFQLVDDMLDYTVTEAELGKPAGADLELGLATAPLLFAWKSNPELGPLVGRKFREEGDVQRARELVYRSDGVERTRLLAQDYADKAVAAISDFPDSEAKSGLIEMCEKTMNRRK</sequence>
<dbReference type="EMBL" id="JAPZBO010000010">
    <property type="protein sequence ID" value="KAJ5299404.1"/>
    <property type="molecule type" value="Genomic_DNA"/>
</dbReference>
<dbReference type="GO" id="GO:0008299">
    <property type="term" value="P:isoprenoid biosynthetic process"/>
    <property type="evidence" value="ECO:0007669"/>
    <property type="project" value="UniProtKB-KW"/>
</dbReference>
<dbReference type="InterPro" id="IPR000092">
    <property type="entry name" value="Polyprenyl_synt"/>
</dbReference>
<evidence type="ECO:0000256" key="6">
    <source>
        <dbReference type="ARBA" id="ARBA00022842"/>
    </source>
</evidence>
<gene>
    <name evidence="10" type="ORF">N7476_010961</name>
</gene>
<dbReference type="GO" id="GO:1990234">
    <property type="term" value="C:transferase complex"/>
    <property type="evidence" value="ECO:0007669"/>
    <property type="project" value="TreeGrafter"/>
</dbReference>
<evidence type="ECO:0000256" key="3">
    <source>
        <dbReference type="ARBA" id="ARBA00006706"/>
    </source>
</evidence>
<evidence type="ECO:0000256" key="1">
    <source>
        <dbReference type="ARBA" id="ARBA00001946"/>
    </source>
</evidence>
<feature type="region of interest" description="Disordered" evidence="9">
    <location>
        <begin position="133"/>
        <end position="163"/>
    </location>
</feature>
<dbReference type="OrthoDB" id="9927103at2759"/>
<dbReference type="SFLD" id="SFLDS00005">
    <property type="entry name" value="Isoprenoid_Synthase_Type_I"/>
    <property type="match status" value="1"/>
</dbReference>